<dbReference type="Proteomes" id="UP000224006">
    <property type="component" value="Unassembled WGS sequence"/>
</dbReference>
<feature type="compositionally biased region" description="Low complexity" evidence="2">
    <location>
        <begin position="923"/>
        <end position="939"/>
    </location>
</feature>
<feature type="region of interest" description="Disordered" evidence="2">
    <location>
        <begin position="1416"/>
        <end position="1440"/>
    </location>
</feature>
<accession>A0A2A9MCN3</accession>
<feature type="compositionally biased region" description="Pro residues" evidence="2">
    <location>
        <begin position="1854"/>
        <end position="1864"/>
    </location>
</feature>
<feature type="compositionally biased region" description="Low complexity" evidence="2">
    <location>
        <begin position="557"/>
        <end position="571"/>
    </location>
</feature>
<evidence type="ECO:0000256" key="2">
    <source>
        <dbReference type="SAM" id="MobiDB-lite"/>
    </source>
</evidence>
<feature type="coiled-coil region" evidence="1">
    <location>
        <begin position="218"/>
        <end position="259"/>
    </location>
</feature>
<feature type="region of interest" description="Disordered" evidence="2">
    <location>
        <begin position="902"/>
        <end position="1034"/>
    </location>
</feature>
<feature type="compositionally biased region" description="Low complexity" evidence="2">
    <location>
        <begin position="962"/>
        <end position="979"/>
    </location>
</feature>
<feature type="compositionally biased region" description="Low complexity" evidence="2">
    <location>
        <begin position="1336"/>
        <end position="1347"/>
    </location>
</feature>
<dbReference type="VEuPathDB" id="ToxoDB:BESB_072230"/>
<evidence type="ECO:0000256" key="1">
    <source>
        <dbReference type="SAM" id="Coils"/>
    </source>
</evidence>
<feature type="compositionally biased region" description="Basic and acidic residues" evidence="2">
    <location>
        <begin position="1789"/>
        <end position="1812"/>
    </location>
</feature>
<keyword evidence="1" id="KW-0175">Coiled coil</keyword>
<proteinExistence type="predicted"/>
<feature type="compositionally biased region" description="Low complexity" evidence="2">
    <location>
        <begin position="1416"/>
        <end position="1431"/>
    </location>
</feature>
<feature type="region of interest" description="Disordered" evidence="2">
    <location>
        <begin position="1666"/>
        <end position="1687"/>
    </location>
</feature>
<feature type="region of interest" description="Disordered" evidence="2">
    <location>
        <begin position="521"/>
        <end position="635"/>
    </location>
</feature>
<feature type="compositionally biased region" description="Low complexity" evidence="2">
    <location>
        <begin position="1362"/>
        <end position="1374"/>
    </location>
</feature>
<dbReference type="KEGG" id="bbes:BESB_072230"/>
<feature type="region of interest" description="Disordered" evidence="2">
    <location>
        <begin position="317"/>
        <end position="337"/>
    </location>
</feature>
<feature type="compositionally biased region" description="Polar residues" evidence="2">
    <location>
        <begin position="833"/>
        <end position="842"/>
    </location>
</feature>
<feature type="compositionally biased region" description="Low complexity" evidence="2">
    <location>
        <begin position="1772"/>
        <end position="1788"/>
    </location>
</feature>
<protein>
    <submittedName>
        <fullName evidence="3">Uncharacterized protein</fullName>
    </submittedName>
</protein>
<reference evidence="3 4" key="1">
    <citation type="submission" date="2017-09" db="EMBL/GenBank/DDBJ databases">
        <title>Genome sequencing of Besnoitia besnoiti strain Bb-Ger1.</title>
        <authorList>
            <person name="Schares G."/>
            <person name="Venepally P."/>
            <person name="Lorenzi H.A."/>
        </authorList>
    </citation>
    <scope>NUCLEOTIDE SEQUENCE [LARGE SCALE GENOMIC DNA]</scope>
    <source>
        <strain evidence="3 4">Bb-Ger1</strain>
    </source>
</reference>
<name>A0A2A9MCN3_BESBE</name>
<dbReference type="OrthoDB" id="364546at2759"/>
<feature type="region of interest" description="Disordered" evidence="2">
    <location>
        <begin position="1327"/>
        <end position="1399"/>
    </location>
</feature>
<sequence length="2145" mass="219330">MTSGWSADFLQGTSGAWQQQHLQREQVAARLALLREQEERVEAELQRCQASLREQLCAQEASRFPPGGGPPLSRPLPGATVDSPAFCAAPGVPLSVPAALSPSHGLAPMPPNLFAPTKAPVTVGNSSFSPSQPLLQSYAVEALAASGFSRGPSPAREVLRGCAAESPPEARSLPLLGASAVSAEGLATPQAPPGAEDEAELRGLHSAETFGANAQAALEHRSLQLLQEKERLREMQQQQEQLLEELQQQQQQRQQQLLLQLQPPEGLHCGPAGKQALRQFFEQAYMLSRPSAAPAAGSLSPASVALSVCGRSRSVARAKGPAMSPSTPEDLPPSAVVPSLLPQVAPAAGYASDSPALHPPPGGAPSSAAVSSAFLASAAAPSAAASSRSASSPPLLSNVSPALVVCRRWQATQGLRDARAAALVSLLRAMGVKRNATYRGVFESALRPKLLLRAAKLRAVVRRFFDGRRTPGAGRPAGAGDGGADEDVDLARLKAVVVPHLGAEGEAVWRDWALGMREGKKARLSGGARRPPTGAGGASETAKAAGGTRDGGGAGTAAGRATAVATPASSGLRRRSGRRVAGDDGEAEADARSRRGSLVRSGLGKTDDDGGGLLLNSAEDDGLAGGSAGDEDLPPERLREGHEALRAIQMLYSAVGRLAPMFQVRPLQPILAAVIEALQPLPLPPAVLKMVLDDTPAARDFYKIAHTRTKHLIWVKQPWKFFSEVSADLDACVAVLNTMAVPQSAAETTGAVRAALTSPSYLRLHQAPSRQLASASPEIPSPSALLQQHVQKLLDLVDGNPAIYNLLTLVIRLKFILSLLPPRSYVIDLRNNQQPYQQSPGDTQAAGGATPHLVGASPSPPLLLAAGGEKGWGRAAGGHYIPIVPVARDLASSSSQMVPALRGASSAAAGRQAPPSPSPDRQASPAVFAAARSSSAAIARTVSGESTGQSADPCVPPTKPEPSLARSGAPAPAAASAPAEGTFLGSAGSTQKPASDVGLYSERSRGTPDGGAASKADGGLPPDGGGGRDSAAPFTRDLAGDAERSASAVRRAAAEGGAVVLAPSQEAAVTAASGVSRASLISRAWSQAECQWGQLRCLLAVGYRDKFNCDDAEMRTVDTCWSVILLVSEVIRSGTNSMESARRRDELLKSSSKSPFATAAGGEASAEKAVHIRSSNDLLDVCIALMHPLFLQAVAESLALSFYRPDFHPLIFRSQERVWRAFAVLGLSAPYVGLTKFILESRPSPALAPPVAPTPPLSPSSPMPTVPSHLPSGGFEPPFSLPTTPAASVLAAGASGGAEAAWRAPASPAACPSPSLRVAARAAEVASPAERRADAEAAAAPGYPEPVASEETQSEGAGSMDSVRSAGRASSSARTAKPDAVANAADPPREGPSEKAAAAGGTLLPVGPIELSSHVAAGGSVSGESSPSLPAERGPVGFPPWPPSAASGLCAGWGGRPLLPPPLPHAGGWPRQQLKRGSASVEASGAKSLSADERQQKRRKAGGGVDIPLAKLVAYAAGSSAAFPSGSAPPPGPAAGPEAPAFANAGGSALSSSVAPVALLRGANGRACEMFRCSLADLRSTHSFLSAYLPRFHTGLYAQCTQSLQAFFDLARAAATAAACATGGDQSCSLVAAEAVAAALSGSDCAGVPSSASAFWISDDGDSATPFSTATRAKDGAPAGAGAHAGAAPQTEVLSGLGETPLSPSLAPQVARLKERLRALARDAAGAWPPSLGFSEPPPAGDATPQELKHHDAVLPLASLAATVAALSLPQAGAGAGEPPATDAGGLEPARRRGESEGAGRVEQAEEGRRAADVPARASQTQGAGSEESGERDKGAEPSASPPTGTPGSRGGPAGPPVASPARPPSACASGAQAPRGSGADLAGAAATAGPGGLAAFCAKLRAAVQHCGDDGVCRRLLVAGRTEIVLARLILTSLLPLTAKSEAFRALQHGVLRRVAHQAQALLLLSSAPEEFVKDSETTFAGESSDDGEREGPGARGAGAKDPRRPRRNFRALSLAEVDWQFLMTLRTFVRLASTQQEGVSRFANALDGGGPTEGAALGVFQPAVLAEMTKLLSLLAERHALFLQLSVDLLRVPSVTRAVGARAPTLLMHAWKLGKRQFSNKPASVESLMFARSFGEAARLSRL</sequence>
<feature type="region of interest" description="Disordered" evidence="2">
    <location>
        <begin position="1727"/>
        <end position="1746"/>
    </location>
</feature>
<feature type="compositionally biased region" description="Low complexity" evidence="2">
    <location>
        <begin position="902"/>
        <end position="913"/>
    </location>
</feature>
<organism evidence="3 4">
    <name type="scientific">Besnoitia besnoiti</name>
    <name type="common">Apicomplexan protozoan</name>
    <dbReference type="NCBI Taxonomy" id="94643"/>
    <lineage>
        <taxon>Eukaryota</taxon>
        <taxon>Sar</taxon>
        <taxon>Alveolata</taxon>
        <taxon>Apicomplexa</taxon>
        <taxon>Conoidasida</taxon>
        <taxon>Coccidia</taxon>
        <taxon>Eucoccidiorida</taxon>
        <taxon>Eimeriorina</taxon>
        <taxon>Sarcocystidae</taxon>
        <taxon>Besnoitia</taxon>
    </lineage>
</organism>
<evidence type="ECO:0000313" key="3">
    <source>
        <dbReference type="EMBL" id="PFH34071.1"/>
    </source>
</evidence>
<feature type="coiled-coil region" evidence="1">
    <location>
        <begin position="24"/>
        <end position="54"/>
    </location>
</feature>
<feature type="region of interest" description="Disordered" evidence="2">
    <location>
        <begin position="1248"/>
        <end position="1278"/>
    </location>
</feature>
<feature type="region of interest" description="Disordered" evidence="2">
    <location>
        <begin position="1461"/>
        <end position="1503"/>
    </location>
</feature>
<feature type="region of interest" description="Disordered" evidence="2">
    <location>
        <begin position="833"/>
        <end position="853"/>
    </location>
</feature>
<feature type="compositionally biased region" description="Low complexity" evidence="2">
    <location>
        <begin position="1676"/>
        <end position="1687"/>
    </location>
</feature>
<gene>
    <name evidence="3" type="ORF">BESB_072230</name>
</gene>
<feature type="compositionally biased region" description="Low complexity" evidence="2">
    <location>
        <begin position="1865"/>
        <end position="1886"/>
    </location>
</feature>
<dbReference type="GeneID" id="40312149"/>
<evidence type="ECO:0000313" key="4">
    <source>
        <dbReference type="Proteomes" id="UP000224006"/>
    </source>
</evidence>
<comment type="caution">
    <text evidence="3">The sequence shown here is derived from an EMBL/GenBank/DDBJ whole genome shotgun (WGS) entry which is preliminary data.</text>
</comment>
<keyword evidence="4" id="KW-1185">Reference proteome</keyword>
<dbReference type="EMBL" id="NWUJ01000007">
    <property type="protein sequence ID" value="PFH34071.1"/>
    <property type="molecule type" value="Genomic_DNA"/>
</dbReference>
<dbReference type="RefSeq" id="XP_029218080.1">
    <property type="nucleotide sequence ID" value="XM_029365596.1"/>
</dbReference>
<feature type="region of interest" description="Disordered" evidence="2">
    <location>
        <begin position="1772"/>
        <end position="1886"/>
    </location>
</feature>
<feature type="region of interest" description="Disordered" evidence="2">
    <location>
        <begin position="1977"/>
        <end position="2006"/>
    </location>
</feature>
<feature type="compositionally biased region" description="Pro residues" evidence="2">
    <location>
        <begin position="1248"/>
        <end position="1265"/>
    </location>
</feature>